<dbReference type="EMBL" id="MU253802">
    <property type="protein sequence ID" value="KAG9246509.1"/>
    <property type="molecule type" value="Genomic_DNA"/>
</dbReference>
<dbReference type="GO" id="GO:0003723">
    <property type="term" value="F:RNA binding"/>
    <property type="evidence" value="ECO:0007669"/>
    <property type="project" value="TreeGrafter"/>
</dbReference>
<gene>
    <name evidence="12" type="ORF">BJ878DRAFT_437196</name>
</gene>
<evidence type="ECO:0000256" key="4">
    <source>
        <dbReference type="ARBA" id="ARBA00022813"/>
    </source>
</evidence>
<feature type="compositionally biased region" description="Polar residues" evidence="10">
    <location>
        <begin position="433"/>
        <end position="451"/>
    </location>
</feature>
<feature type="compositionally biased region" description="Polar residues" evidence="10">
    <location>
        <begin position="1059"/>
        <end position="1068"/>
    </location>
</feature>
<feature type="domain" description="Peptidase S59" evidence="11">
    <location>
        <begin position="897"/>
        <end position="1034"/>
    </location>
</feature>
<feature type="region of interest" description="Disordered" evidence="10">
    <location>
        <begin position="967"/>
        <end position="1000"/>
    </location>
</feature>
<dbReference type="GO" id="GO:0034398">
    <property type="term" value="P:telomere tethering at nuclear periphery"/>
    <property type="evidence" value="ECO:0007669"/>
    <property type="project" value="TreeGrafter"/>
</dbReference>
<feature type="region of interest" description="Disordered" evidence="10">
    <location>
        <begin position="433"/>
        <end position="455"/>
    </location>
</feature>
<dbReference type="PROSITE" id="PS51434">
    <property type="entry name" value="NUP_C"/>
    <property type="match status" value="1"/>
</dbReference>
<feature type="region of interest" description="Disordered" evidence="10">
    <location>
        <begin position="820"/>
        <end position="865"/>
    </location>
</feature>
<proteinExistence type="inferred from homology"/>
<evidence type="ECO:0000256" key="5">
    <source>
        <dbReference type="ARBA" id="ARBA00022816"/>
    </source>
</evidence>
<protein>
    <submittedName>
        <fullName evidence="12">Nucleoporin</fullName>
    </submittedName>
</protein>
<feature type="region of interest" description="Disordered" evidence="10">
    <location>
        <begin position="1311"/>
        <end position="1337"/>
    </location>
</feature>
<feature type="compositionally biased region" description="Polar residues" evidence="10">
    <location>
        <begin position="498"/>
        <end position="511"/>
    </location>
</feature>
<evidence type="ECO:0000259" key="11">
    <source>
        <dbReference type="PROSITE" id="PS51434"/>
    </source>
</evidence>
<dbReference type="GO" id="GO:0044614">
    <property type="term" value="C:nuclear pore cytoplasmic filaments"/>
    <property type="evidence" value="ECO:0007669"/>
    <property type="project" value="TreeGrafter"/>
</dbReference>
<dbReference type="GO" id="GO:0000973">
    <property type="term" value="P:post-transcriptional tethering of RNA polymerase II gene DNA at nuclear periphery"/>
    <property type="evidence" value="ECO:0007669"/>
    <property type="project" value="TreeGrafter"/>
</dbReference>
<keyword evidence="13" id="KW-1185">Reference proteome</keyword>
<dbReference type="Pfam" id="PF13634">
    <property type="entry name" value="Nucleoporin_FG"/>
    <property type="match status" value="2"/>
</dbReference>
<dbReference type="SUPFAM" id="SSF82215">
    <property type="entry name" value="C-terminal autoproteolytic domain of nucleoporin nup98"/>
    <property type="match status" value="1"/>
</dbReference>
<feature type="region of interest" description="Disordered" evidence="10">
    <location>
        <begin position="777"/>
        <end position="804"/>
    </location>
</feature>
<evidence type="ECO:0000256" key="2">
    <source>
        <dbReference type="ARBA" id="ARBA00008926"/>
    </source>
</evidence>
<dbReference type="InterPro" id="IPR037665">
    <property type="entry name" value="Nucleoporin_S59-like"/>
</dbReference>
<evidence type="ECO:0000256" key="7">
    <source>
        <dbReference type="ARBA" id="ARBA00023010"/>
    </source>
</evidence>
<dbReference type="GO" id="GO:0006405">
    <property type="term" value="P:RNA export from nucleus"/>
    <property type="evidence" value="ECO:0007669"/>
    <property type="project" value="TreeGrafter"/>
</dbReference>
<keyword evidence="6" id="KW-0653">Protein transport</keyword>
<dbReference type="FunFam" id="1.25.40.690:FF:000003">
    <property type="entry name" value="Nucleoporin SONB, putative"/>
    <property type="match status" value="1"/>
</dbReference>
<feature type="compositionally biased region" description="Polar residues" evidence="10">
    <location>
        <begin position="476"/>
        <end position="488"/>
    </location>
</feature>
<feature type="compositionally biased region" description="Polar residues" evidence="10">
    <location>
        <begin position="524"/>
        <end position="534"/>
    </location>
</feature>
<accession>A0A9P8CGR7</accession>
<organism evidence="12 13">
    <name type="scientific">Calycina marina</name>
    <dbReference type="NCBI Taxonomy" id="1763456"/>
    <lineage>
        <taxon>Eukaryota</taxon>
        <taxon>Fungi</taxon>
        <taxon>Dikarya</taxon>
        <taxon>Ascomycota</taxon>
        <taxon>Pezizomycotina</taxon>
        <taxon>Leotiomycetes</taxon>
        <taxon>Helotiales</taxon>
        <taxon>Pezizellaceae</taxon>
        <taxon>Calycina</taxon>
    </lineage>
</organism>
<dbReference type="GO" id="GO:0017056">
    <property type="term" value="F:structural constituent of nuclear pore"/>
    <property type="evidence" value="ECO:0007669"/>
    <property type="project" value="InterPro"/>
</dbReference>
<dbReference type="Pfam" id="PF04096">
    <property type="entry name" value="Nucleoporin2"/>
    <property type="match status" value="1"/>
</dbReference>
<dbReference type="OrthoDB" id="3797628at2759"/>
<evidence type="ECO:0000313" key="13">
    <source>
        <dbReference type="Proteomes" id="UP000887226"/>
    </source>
</evidence>
<evidence type="ECO:0000256" key="8">
    <source>
        <dbReference type="ARBA" id="ARBA00023132"/>
    </source>
</evidence>
<dbReference type="GO" id="GO:0008139">
    <property type="term" value="F:nuclear localization sequence binding"/>
    <property type="evidence" value="ECO:0007669"/>
    <property type="project" value="TreeGrafter"/>
</dbReference>
<feature type="compositionally biased region" description="Low complexity" evidence="10">
    <location>
        <begin position="789"/>
        <end position="802"/>
    </location>
</feature>
<dbReference type="Proteomes" id="UP000887226">
    <property type="component" value="Unassembled WGS sequence"/>
</dbReference>
<dbReference type="Gene3D" id="1.10.10.2360">
    <property type="match status" value="1"/>
</dbReference>
<dbReference type="Gene3D" id="1.25.40.690">
    <property type="match status" value="1"/>
</dbReference>
<dbReference type="GO" id="GO:0006606">
    <property type="term" value="P:protein import into nucleus"/>
    <property type="evidence" value="ECO:0007669"/>
    <property type="project" value="TreeGrafter"/>
</dbReference>
<feature type="compositionally biased region" description="Low complexity" evidence="10">
    <location>
        <begin position="581"/>
        <end position="619"/>
    </location>
</feature>
<keyword evidence="5" id="KW-0509">mRNA transport</keyword>
<evidence type="ECO:0000256" key="6">
    <source>
        <dbReference type="ARBA" id="ARBA00022927"/>
    </source>
</evidence>
<feature type="region of interest" description="Disordered" evidence="10">
    <location>
        <begin position="1059"/>
        <end position="1093"/>
    </location>
</feature>
<feature type="compositionally biased region" description="Basic and acidic residues" evidence="10">
    <location>
        <begin position="1069"/>
        <end position="1078"/>
    </location>
</feature>
<feature type="compositionally biased region" description="Polar residues" evidence="10">
    <location>
        <begin position="848"/>
        <end position="865"/>
    </location>
</feature>
<name>A0A9P8CGR7_9HELO</name>
<feature type="compositionally biased region" description="Basic and acidic residues" evidence="10">
    <location>
        <begin position="1124"/>
        <end position="1134"/>
    </location>
</feature>
<keyword evidence="4" id="KW-0068">Autocatalytic cleavage</keyword>
<evidence type="ECO:0000256" key="1">
    <source>
        <dbReference type="ARBA" id="ARBA00004567"/>
    </source>
</evidence>
<feature type="region of interest" description="Disordered" evidence="10">
    <location>
        <begin position="1112"/>
        <end position="1145"/>
    </location>
</feature>
<comment type="caution">
    <text evidence="12">The sequence shown here is derived from an EMBL/GenBank/DDBJ whole genome shotgun (WGS) entry which is preliminary data.</text>
</comment>
<dbReference type="InterPro" id="IPR021967">
    <property type="entry name" value="Nup98_C"/>
</dbReference>
<comment type="similarity">
    <text evidence="2">Belongs to the nucleoporin GLFG family.</text>
</comment>
<feature type="compositionally biased region" description="Polar residues" evidence="10">
    <location>
        <begin position="820"/>
        <end position="840"/>
    </location>
</feature>
<keyword evidence="7" id="KW-0811">Translocation</keyword>
<dbReference type="InterPro" id="IPR007230">
    <property type="entry name" value="Nup98_auto-Pept-S59_dom"/>
</dbReference>
<dbReference type="InterPro" id="IPR036903">
    <property type="entry name" value="Nup98_auto-Pept-S59_dom_sf"/>
</dbReference>
<sequence length="1969" mass="206970">MSFGGFGGGGGFGQNTNNNNAGGGFGGFGANNNATTTNAGFGNASTPGLGSTNTTGGIFGGGTSAGFGGGGFGTNTGGGFGAAKPAGAFGTTTGAGGGLFGTASNTATASNNSFGGFGSTPVTTTNTFSGGNTGASMFGGNKTGGFGSNTAGGFGTPTSAAAGFGNSGGGFGTPAVSGGGECQGTGAVPFSAFVEKEPNNSTQQNAFQTISFQQPYTKFSQEELRLADYAQGRKHGNQSNQPGAFGASNFGGFGATANQPANSGFGSTATATTGSNMFGSGSGFGTSQPANTGFGTATPATTGGLFGKPANSLFGAQPAAQPAAGSLFGGGGTSFGGAAAGGFGTASNTTASPSLFGGATTANKGFSFGNAAPASTNTGFGTTPAATTGFAGGGLFGNNTAAQPAATGFGAQLQQQPATSNVFGGFGQTAQPATNSLFGNAQPAKSANSPFGGQTAAATGTGGLFGSAQPAATSNSIFGGGNNNQTASGGLFGPKPETTGTSLFNSNTQANTGGGGLFGSSLGNNQNQSATSATGGLFGGLGNNSQPKPGGLFGSSQPAQPGGGIFGNSSNQQPGGGLFGTLGNNNNSQSQQQQPQNSFPGGSSLFASSQQSQQQNQQQTPQALVASINDPSAFGNGPLFAGLAAAKDQYVGPLATPLSGSTRKKAAAVPIYKLNPASSSRFSTPAKRGFGFSYSTYGSPASASSTASTPGLLGNSMLGGSLSRGLSKSMSTSSLRHNFNTEDSILAPGAFSSSPNSRQFGSAGSIKKLVINRGLRSDLFTPPPQKTDASANAPAPGNGNNSILKKRVSFDAGNLFSAATNGTSSPLKQAHTSATPTSQELGFLRPSVPNSAHQNGESTSEMEQVRSNELAIVHEEDTPPVAKPPLQAVVDVDDEKLGAYWIRPTMAQIESMTQIQQKSVVGLTVGRQGAGQVTFKGAVDLTKISIRDLFDTLVQLNIRSCTVYPTTGTKPPRGQGLNVPSKISLNNSWPRSSRRSRGGSVLDKHISALRKVKDTTFESYDAKTGVWTFSVPHFTTYGLDYDEEDDDGASEFGQSTLSALLDSPTPTRRSPESLHFDESFVSTSQVTESDPDDTFQFKKRKMLPGTFDDQALYEEDDNTGSTKQAEESFLDERSVGSQSEDDVDVPVDHDEALEWGSAGVEDGEIACSFSQTGNTAEQDYDSQADEDEAMGRLDATPGGYAMARMRALKEGTTVKRKFSVESDWTNALKTTVSPQKQDRALLKSFIDIHGNDARTDTGSATKPRPRARVVSDGCGFATSIDLMNSLFNQTDSPTKKSAKVPVQSKGFEWPYSKRSKTSDNNAEMTESDRAYHDSMKPSWGPDGTLVYAAPPNPKSFGRSSRRTRDKDGLLTIQKGRIISESRDIRFAKFSNEVSAAALKQHIELTVVDQEDGIPFAALADGVKLSDFMNGQVTTSPPAEHENLVWQLASILWDSANHDHQYRSTDDIDNCLRKRNLSIFWEKMVDNSSSSGVALASSGEEKAVASLSGHRVADACGHLINSKNFHLATLVALIGGKESMRRDIRQQIQTWRSGEFLSEFSQPIRAIYEMLAGNVCVCDGIKGGAVENRYDSFTISQRFGLNWRQAFGLRLWYGILATDDIQQAVVNFYEDLRNEKEQLLPVPWYVEQKIELLWEDKELVNREDLLWGLLRLYTFDDTDLEAVLRPENCRLSPLDTRLSWQLSRALVGAGNVTYSDDPAGKADQLTISFASQLTNEGSWLEATFVLLHLSSSSERTKALQDHLARHASVIGAEGSQSFAKLHRDLKIPLTWIWEAKSLFARSVKKDPQEEVYCLLQANLLEEAHRTFSREVAPKAIIERNYDSLRTLLDGFNGKEDAISEWHLGGETYRDFLELVGNEKRRSPVDNIVLERLITNLPAMNQTSRNPEFLETVAIEIMSGDLAQTLATMAQDGYTRDLPNILKLPHTEDNYLRHSIGLSLGYYQNIMESGK</sequence>
<feature type="compositionally biased region" description="Basic and acidic residues" evidence="10">
    <location>
        <begin position="1326"/>
        <end position="1335"/>
    </location>
</feature>
<dbReference type="InterPro" id="IPR025574">
    <property type="entry name" value="Nucleoporin_FG_rpt"/>
</dbReference>
<keyword evidence="9" id="KW-0539">Nucleus</keyword>
<feature type="compositionally biased region" description="Polar residues" evidence="10">
    <location>
        <begin position="981"/>
        <end position="990"/>
    </location>
</feature>
<evidence type="ECO:0000256" key="3">
    <source>
        <dbReference type="ARBA" id="ARBA00022448"/>
    </source>
</evidence>
<keyword evidence="8" id="KW-0906">Nuclear pore complex</keyword>
<dbReference type="Gene3D" id="3.30.1610.10">
    <property type="entry name" value="Peptidase S59, nucleoporin"/>
    <property type="match status" value="1"/>
</dbReference>
<dbReference type="PANTHER" id="PTHR23198">
    <property type="entry name" value="NUCLEOPORIN"/>
    <property type="match status" value="1"/>
</dbReference>
<evidence type="ECO:0000256" key="10">
    <source>
        <dbReference type="SAM" id="MobiDB-lite"/>
    </source>
</evidence>
<reference evidence="12" key="1">
    <citation type="journal article" date="2021" name="IMA Fungus">
        <title>Genomic characterization of three marine fungi, including Emericellopsis atlantica sp. nov. with signatures of a generalist lifestyle and marine biomass degradation.</title>
        <authorList>
            <person name="Hagestad O.C."/>
            <person name="Hou L."/>
            <person name="Andersen J.H."/>
            <person name="Hansen E.H."/>
            <person name="Altermark B."/>
            <person name="Li C."/>
            <person name="Kuhnert E."/>
            <person name="Cox R.J."/>
            <person name="Crous P.W."/>
            <person name="Spatafora J.W."/>
            <person name="Lail K."/>
            <person name="Amirebrahimi M."/>
            <person name="Lipzen A."/>
            <person name="Pangilinan J."/>
            <person name="Andreopoulos W."/>
            <person name="Hayes R.D."/>
            <person name="Ng V."/>
            <person name="Grigoriev I.V."/>
            <person name="Jackson S.A."/>
            <person name="Sutton T.D.S."/>
            <person name="Dobson A.D.W."/>
            <person name="Rama T."/>
        </authorList>
    </citation>
    <scope>NUCLEOTIDE SEQUENCE</scope>
    <source>
        <strain evidence="12">TRa3180A</strain>
    </source>
</reference>
<dbReference type="Pfam" id="PF12110">
    <property type="entry name" value="Nup96"/>
    <property type="match status" value="1"/>
</dbReference>
<comment type="subcellular location">
    <subcellularLocation>
        <location evidence="1">Nucleus</location>
        <location evidence="1">Nuclear pore complex</location>
    </subcellularLocation>
</comment>
<feature type="region of interest" description="Disordered" evidence="10">
    <location>
        <begin position="476"/>
        <end position="623"/>
    </location>
</feature>
<keyword evidence="3" id="KW-0813">Transport</keyword>
<evidence type="ECO:0000313" key="12">
    <source>
        <dbReference type="EMBL" id="KAG9246509.1"/>
    </source>
</evidence>
<dbReference type="PANTHER" id="PTHR23198:SF6">
    <property type="entry name" value="NUCLEAR PORE COMPLEX PROTEIN NUP98-NUP96"/>
    <property type="match status" value="1"/>
</dbReference>
<dbReference type="GO" id="GO:0051028">
    <property type="term" value="P:mRNA transport"/>
    <property type="evidence" value="ECO:0007669"/>
    <property type="project" value="UniProtKB-KW"/>
</dbReference>
<evidence type="ECO:0000256" key="9">
    <source>
        <dbReference type="ARBA" id="ARBA00023242"/>
    </source>
</evidence>